<dbReference type="GO" id="GO:0003677">
    <property type="term" value="F:DNA binding"/>
    <property type="evidence" value="ECO:0007669"/>
    <property type="project" value="InterPro"/>
</dbReference>
<dbReference type="AlphaFoldDB" id="A0A2S2FF47"/>
<feature type="binding site" evidence="6">
    <location>
        <begin position="145"/>
        <end position="152"/>
    </location>
    <ligand>
        <name>ATP</name>
        <dbReference type="ChEBI" id="CHEBI:30616"/>
    </ligand>
</feature>
<evidence type="ECO:0000256" key="6">
    <source>
        <dbReference type="PROSITE-ProRule" id="PRU00560"/>
    </source>
</evidence>
<dbReference type="GO" id="GO:0005524">
    <property type="term" value="F:ATP binding"/>
    <property type="evidence" value="ECO:0007669"/>
    <property type="project" value="UniProtKB-UniRule"/>
</dbReference>
<feature type="coiled-coil region" evidence="7">
    <location>
        <begin position="575"/>
        <end position="611"/>
    </location>
</feature>
<gene>
    <name evidence="9" type="ORF">DJ533_13885</name>
</gene>
<dbReference type="InterPro" id="IPR036770">
    <property type="entry name" value="Ankyrin_rpt-contain_sf"/>
</dbReference>
<dbReference type="InterPro" id="IPR000212">
    <property type="entry name" value="DNA_helicase_UvrD/REP"/>
</dbReference>
<dbReference type="SUPFAM" id="SSF48403">
    <property type="entry name" value="Ankyrin repeat"/>
    <property type="match status" value="1"/>
</dbReference>
<keyword evidence="5" id="KW-0040">ANK repeat</keyword>
<dbReference type="Proteomes" id="UP000245977">
    <property type="component" value="Chromosome"/>
</dbReference>
<evidence type="ECO:0000256" key="3">
    <source>
        <dbReference type="ARBA" id="ARBA00022806"/>
    </source>
</evidence>
<dbReference type="OrthoDB" id="5441773at2"/>
<dbReference type="InterPro" id="IPR002110">
    <property type="entry name" value="Ankyrin_rpt"/>
</dbReference>
<reference evidence="9" key="1">
    <citation type="submission" date="2019-08" db="EMBL/GenBank/DDBJ databases">
        <title>The complete genome of Acinetobacter defluvii strain WCHAD010030.</title>
        <authorList>
            <person name="Hu Y."/>
            <person name="Qin J."/>
            <person name="Feng Y."/>
            <person name="Zong Z."/>
        </authorList>
    </citation>
    <scope>NUCLEOTIDE SEQUENCE</scope>
    <source>
        <strain evidence="9">WCHA30</strain>
    </source>
</reference>
<dbReference type="KEGG" id="adv:DJ533_13885"/>
<evidence type="ECO:0000256" key="1">
    <source>
        <dbReference type="ARBA" id="ARBA00022741"/>
    </source>
</evidence>
<proteinExistence type="predicted"/>
<keyword evidence="4 6" id="KW-0067">ATP-binding</keyword>
<evidence type="ECO:0000259" key="8">
    <source>
        <dbReference type="PROSITE" id="PS51198"/>
    </source>
</evidence>
<evidence type="ECO:0000256" key="2">
    <source>
        <dbReference type="ARBA" id="ARBA00022801"/>
    </source>
</evidence>
<evidence type="ECO:0000256" key="7">
    <source>
        <dbReference type="SAM" id="Coils"/>
    </source>
</evidence>
<accession>A0A2S2FF47</accession>
<keyword evidence="1 6" id="KW-0547">Nucleotide-binding</keyword>
<dbReference type="GO" id="GO:0043138">
    <property type="term" value="F:3'-5' DNA helicase activity"/>
    <property type="evidence" value="ECO:0007669"/>
    <property type="project" value="TreeGrafter"/>
</dbReference>
<dbReference type="GO" id="GO:0016787">
    <property type="term" value="F:hydrolase activity"/>
    <property type="evidence" value="ECO:0007669"/>
    <property type="project" value="UniProtKB-UniRule"/>
</dbReference>
<dbReference type="SUPFAM" id="SSF52540">
    <property type="entry name" value="P-loop containing nucleoside triphosphate hydrolases"/>
    <property type="match status" value="1"/>
</dbReference>
<dbReference type="EMBL" id="CP029397">
    <property type="protein sequence ID" value="AWL29587.1"/>
    <property type="molecule type" value="Genomic_DNA"/>
</dbReference>
<protein>
    <recommendedName>
        <fullName evidence="8">UvrD-like helicase ATP-binding domain-containing protein</fullName>
    </recommendedName>
</protein>
<dbReference type="RefSeq" id="WP_065994943.1">
    <property type="nucleotide sequence ID" value="NZ_CP029397.2"/>
</dbReference>
<evidence type="ECO:0000256" key="4">
    <source>
        <dbReference type="ARBA" id="ARBA00022840"/>
    </source>
</evidence>
<dbReference type="InterPro" id="IPR014016">
    <property type="entry name" value="UvrD-like_ATP-bd"/>
</dbReference>
<name>A0A2S2FF47_9GAMM</name>
<dbReference type="GO" id="GO:0000725">
    <property type="term" value="P:recombinational repair"/>
    <property type="evidence" value="ECO:0007669"/>
    <property type="project" value="TreeGrafter"/>
</dbReference>
<evidence type="ECO:0000256" key="5">
    <source>
        <dbReference type="PROSITE-ProRule" id="PRU00023"/>
    </source>
</evidence>
<sequence length="958" mass="112477">MDVLIYNELETEKISGFGKLIDYLKQDDFKSAEVKKIQPNLYRAKLNRSDRILFSIYQYQNKNYILILEYLKKHDYQGSRFLNADIEINEDLIPVIESVEEIQADEKMVYVNSNNPQFVYLNKFISFDDVQQYIYKQYPPLVIIGSAGSGKTAILLEKIKQLEGQILYVTLSSFLVKNSRELYYSEHYYNDKQLVDFYSYQDFLESIAVPQQNIADIDYFMSWYKENYKHKFSAHSIYEEFKGVLTGAMTDQAYLSEQGYLALGVKQSIFHVDERAEVYAIFKHYLHDLEKQNLADLNILSYEYLSKVKPSYDFVVIDEVQDITAIQLYLILNSLSQKGLFLMCGDANQIVHPNFFSWAKVKSLFHRHEELHHGAEITHILQHNYRNAQRITEISNRVLLLKNARFGSIDKESHYLVQSNAEIQGGVYFLKNRPEILHELDKKTSVSTQFAVVVMHEEQKKMAQRVFKTPLVFAIQEAKGLEYQNIILYNFISQSAVHFSEICSDVSVQDLQHDFTYARNKDKADKSLEIYKFYINALYVGLTRAMSNIYWVEQQDQHKIFQLLGMDQAAQSLDLADQQSSLKEWQKEAQKLELQGKKEQAERIRREILKEEIPNWVVLKDSELKHLEHKALIEKDKKAQLALFEYAVIYQHQAYLVQLAEVGFKPAISVFNERWQVRAQKAEQGLLSKYYMNYQVKHPTALLKKIEKFGINHRNEFNQTPLMAAVWAGNRDFYQQLLQDGADADVLDGQNLNVLQIALQRAITQPKYAPNLVGFAALLPQDSIVLQIHQRLFKLESHQPEYMIFQLMYVMSLIDGYQRYARWEKAFDSALLLDYLSLLPKSFYELKRQKRTYISALLSKNEVESIDKYSKYLFKRLARGQYVLNPELVIKVNGEWHPIYQSMNVQRVDFYMDEYDENEPTADLHWEATRKRVNQFNRNRSSSFFDLIGRAYNDKIET</sequence>
<organism evidence="9 10">
    <name type="scientific">Acinetobacter defluvii</name>
    <dbReference type="NCBI Taxonomy" id="1871111"/>
    <lineage>
        <taxon>Bacteria</taxon>
        <taxon>Pseudomonadati</taxon>
        <taxon>Pseudomonadota</taxon>
        <taxon>Gammaproteobacteria</taxon>
        <taxon>Moraxellales</taxon>
        <taxon>Moraxellaceae</taxon>
        <taxon>Acinetobacter</taxon>
    </lineage>
</organism>
<dbReference type="PROSITE" id="PS50297">
    <property type="entry name" value="ANK_REP_REGION"/>
    <property type="match status" value="1"/>
</dbReference>
<dbReference type="PANTHER" id="PTHR11070:SF45">
    <property type="entry name" value="DNA 3'-5' HELICASE"/>
    <property type="match status" value="1"/>
</dbReference>
<dbReference type="PROSITE" id="PS51198">
    <property type="entry name" value="UVRD_HELICASE_ATP_BIND"/>
    <property type="match status" value="1"/>
</dbReference>
<dbReference type="InterPro" id="IPR027417">
    <property type="entry name" value="P-loop_NTPase"/>
</dbReference>
<keyword evidence="7" id="KW-0175">Coiled coil</keyword>
<dbReference type="STRING" id="1871111.GCA_001704615_01064"/>
<keyword evidence="3 6" id="KW-0347">Helicase</keyword>
<dbReference type="Pfam" id="PF00580">
    <property type="entry name" value="UvrD-helicase"/>
    <property type="match status" value="1"/>
</dbReference>
<keyword evidence="10" id="KW-1185">Reference proteome</keyword>
<evidence type="ECO:0000313" key="10">
    <source>
        <dbReference type="Proteomes" id="UP000245977"/>
    </source>
</evidence>
<keyword evidence="2 6" id="KW-0378">Hydrolase</keyword>
<dbReference type="GO" id="GO:0005829">
    <property type="term" value="C:cytosol"/>
    <property type="evidence" value="ECO:0007669"/>
    <property type="project" value="TreeGrafter"/>
</dbReference>
<dbReference type="PROSITE" id="PS50088">
    <property type="entry name" value="ANK_REPEAT"/>
    <property type="match status" value="1"/>
</dbReference>
<dbReference type="Gene3D" id="1.25.40.20">
    <property type="entry name" value="Ankyrin repeat-containing domain"/>
    <property type="match status" value="1"/>
</dbReference>
<dbReference type="Gene3D" id="3.40.50.300">
    <property type="entry name" value="P-loop containing nucleotide triphosphate hydrolases"/>
    <property type="match status" value="2"/>
</dbReference>
<evidence type="ECO:0000313" key="9">
    <source>
        <dbReference type="EMBL" id="AWL29587.1"/>
    </source>
</evidence>
<feature type="repeat" description="ANK" evidence="5">
    <location>
        <begin position="717"/>
        <end position="749"/>
    </location>
</feature>
<dbReference type="PANTHER" id="PTHR11070">
    <property type="entry name" value="UVRD / RECB / PCRA DNA HELICASE FAMILY MEMBER"/>
    <property type="match status" value="1"/>
</dbReference>
<feature type="domain" description="UvrD-like helicase ATP-binding" evidence="8">
    <location>
        <begin position="124"/>
        <end position="388"/>
    </location>
</feature>